<dbReference type="RefSeq" id="WP_130049465.1">
    <property type="nucleotide sequence ID" value="NZ_SEZM01000075.1"/>
</dbReference>
<dbReference type="EMBL" id="SEZN01000076">
    <property type="protein sequence ID" value="RYU58849.1"/>
    <property type="molecule type" value="Genomic_DNA"/>
</dbReference>
<dbReference type="EMBL" id="SEZK01000079">
    <property type="protein sequence ID" value="RYU46808.1"/>
    <property type="molecule type" value="Genomic_DNA"/>
</dbReference>
<evidence type="ECO:0000313" key="1">
    <source>
        <dbReference type="EMBL" id="RYU46808.1"/>
    </source>
</evidence>
<accession>A0A4Q5KKM9</accession>
<name>A0A4Q5KKM9_9GAMM</name>
<organism evidence="1 3">
    <name type="scientific">Aliivibrio finisterrensis</name>
    <dbReference type="NCBI Taxonomy" id="511998"/>
    <lineage>
        <taxon>Bacteria</taxon>
        <taxon>Pseudomonadati</taxon>
        <taxon>Pseudomonadota</taxon>
        <taxon>Gammaproteobacteria</taxon>
        <taxon>Vibrionales</taxon>
        <taxon>Vibrionaceae</taxon>
        <taxon>Aliivibrio</taxon>
    </lineage>
</organism>
<gene>
    <name evidence="2" type="ORF">ERW53_20270</name>
    <name evidence="1" type="ORF">ERW57_18975</name>
</gene>
<evidence type="ECO:0000313" key="4">
    <source>
        <dbReference type="Proteomes" id="UP000294166"/>
    </source>
</evidence>
<evidence type="ECO:0000313" key="2">
    <source>
        <dbReference type="EMBL" id="RYU58849.1"/>
    </source>
</evidence>
<protein>
    <submittedName>
        <fullName evidence="1">Uncharacterized protein</fullName>
    </submittedName>
</protein>
<proteinExistence type="predicted"/>
<evidence type="ECO:0000313" key="3">
    <source>
        <dbReference type="Proteomes" id="UP000294063"/>
    </source>
</evidence>
<sequence>MGKKKRKKIKYDLVKTLSPITFPLVYEELIRPLYIKACQGSHHLWDKIANFDEFKDNEELREEFYRSANQGMMSAQDDIVAIVQSEEKLDYPKELLLRGIADAIAWQLLGHQLAHARHFFKYISQPDLYNSNFESVVFASKEFIQEKQNAVSLISDLTSFIQVGDLLIYEPGSGLTIAEVKEGAMNAKIGNFMKFYMQSQCDKALYDFVNQEGEKTVKQMQRMSRQASRMAHVTSVLRSGKSVDPDTNQEINIPAPFFPIKTWDERLVNTLEQANTKGWAIDVIDNCLFLGIYASEDAYSKGHIIFNTWFDGMGGSPDCPRALLIDCMKLPLALPIFSRDIPDEYKFDILFGRKQVCMGICIESLLNECKKSGLSTRFATNKERGRLDKTGNRPYKYKGNVVFISNGRTELPLMDGVFLRIMFHGQSPVSIIKTLLDSTEEYT</sequence>
<dbReference type="Proteomes" id="UP000294063">
    <property type="component" value="Unassembled WGS sequence"/>
</dbReference>
<dbReference type="AlphaFoldDB" id="A0A4Q5KKM9"/>
<keyword evidence="4" id="KW-1185">Reference proteome</keyword>
<comment type="caution">
    <text evidence="1">The sequence shown here is derived from an EMBL/GenBank/DDBJ whole genome shotgun (WGS) entry which is preliminary data.</text>
</comment>
<reference evidence="3 4" key="1">
    <citation type="submission" date="2019-02" db="EMBL/GenBank/DDBJ databases">
        <title>Genome sequences of Aliivibrio finisterrensis strains from farmed Atlantic salmon.</title>
        <authorList>
            <person name="Bowman J.P."/>
        </authorList>
    </citation>
    <scope>NUCLEOTIDE SEQUENCE [LARGE SCALE GENOMIC DNA]</scope>
    <source>
        <strain evidence="2 4">A21</strain>
        <strain evidence="1 3">A46</strain>
    </source>
</reference>
<dbReference type="Proteomes" id="UP000294166">
    <property type="component" value="Unassembled WGS sequence"/>
</dbReference>